<keyword evidence="14" id="KW-1185">Reference proteome</keyword>
<dbReference type="GO" id="GO:0042450">
    <property type="term" value="P:L-arginine biosynthetic process via ornithine"/>
    <property type="evidence" value="ECO:0007669"/>
    <property type="project" value="UniProtKB-UniRule"/>
</dbReference>
<dbReference type="EMBL" id="LECW02000022">
    <property type="protein sequence ID" value="KRT93231.1"/>
    <property type="molecule type" value="Genomic_DNA"/>
</dbReference>
<protein>
    <recommendedName>
        <fullName evidence="9">Acetylglutamate kinase</fullName>
        <ecNumber evidence="9">2.7.2.8</ecNumber>
    </recommendedName>
    <alternativeName>
        <fullName evidence="9">N-acetyl-L-glutamate 5-phosphotransferase</fullName>
    </alternativeName>
    <alternativeName>
        <fullName evidence="9">NAG kinase</fullName>
        <shortName evidence="9">NAGK</shortName>
    </alternativeName>
</protein>
<evidence type="ECO:0000256" key="6">
    <source>
        <dbReference type="ARBA" id="ARBA00022777"/>
    </source>
</evidence>
<dbReference type="NCBIfam" id="TIGR00761">
    <property type="entry name" value="argB"/>
    <property type="match status" value="1"/>
</dbReference>
<dbReference type="GO" id="GO:0005737">
    <property type="term" value="C:cytoplasm"/>
    <property type="evidence" value="ECO:0007669"/>
    <property type="project" value="UniProtKB-SubCell"/>
</dbReference>
<feature type="binding site" evidence="9">
    <location>
        <position position="156"/>
    </location>
    <ligand>
        <name>substrate</name>
    </ligand>
</feature>
<name>A0A0T6BNK0_9BACI</name>
<dbReference type="HAMAP" id="MF_00082">
    <property type="entry name" value="ArgB"/>
    <property type="match status" value="1"/>
</dbReference>
<dbReference type="RefSeq" id="WP_048354799.1">
    <property type="nucleotide sequence ID" value="NZ_CP023481.1"/>
</dbReference>
<evidence type="ECO:0000313" key="11">
    <source>
        <dbReference type="EMBL" id="KRT93231.1"/>
    </source>
</evidence>
<keyword evidence="6 9" id="KW-0418">Kinase</keyword>
<feature type="site" description="Transition state stabilizer" evidence="9">
    <location>
        <position position="8"/>
    </location>
</feature>
<evidence type="ECO:0000256" key="2">
    <source>
        <dbReference type="ARBA" id="ARBA00022571"/>
    </source>
</evidence>
<dbReference type="EC" id="2.7.2.8" evidence="9"/>
<dbReference type="STRING" id="1664069.BGLY_1236"/>
<dbReference type="PIRSF" id="PIRSF000728">
    <property type="entry name" value="NAGK"/>
    <property type="match status" value="1"/>
</dbReference>
<dbReference type="GO" id="GO:0005524">
    <property type="term" value="F:ATP binding"/>
    <property type="evidence" value="ECO:0007669"/>
    <property type="project" value="UniProtKB-UniRule"/>
</dbReference>
<dbReference type="Gene3D" id="3.40.1160.10">
    <property type="entry name" value="Acetylglutamate kinase-like"/>
    <property type="match status" value="1"/>
</dbReference>
<dbReference type="Proteomes" id="UP001341297">
    <property type="component" value="Unassembled WGS sequence"/>
</dbReference>
<evidence type="ECO:0000256" key="4">
    <source>
        <dbReference type="ARBA" id="ARBA00022679"/>
    </source>
</evidence>
<dbReference type="OrthoDB" id="9803155at2"/>
<feature type="domain" description="Aspartate/glutamate/uridylate kinase" evidence="10">
    <location>
        <begin position="3"/>
        <end position="234"/>
    </location>
</feature>
<dbReference type="SUPFAM" id="SSF53633">
    <property type="entry name" value="Carbamate kinase-like"/>
    <property type="match status" value="1"/>
</dbReference>
<dbReference type="Proteomes" id="UP000036168">
    <property type="component" value="Unassembled WGS sequence"/>
</dbReference>
<evidence type="ECO:0000256" key="5">
    <source>
        <dbReference type="ARBA" id="ARBA00022741"/>
    </source>
</evidence>
<accession>A0A0T6BNK0</accession>
<keyword evidence="4 9" id="KW-0808">Transferase</keyword>
<dbReference type="InterPro" id="IPR004662">
    <property type="entry name" value="AcgluKinase_fam"/>
</dbReference>
<evidence type="ECO:0000313" key="14">
    <source>
        <dbReference type="Proteomes" id="UP001341297"/>
    </source>
</evidence>
<dbReference type="PANTHER" id="PTHR23342:SF0">
    <property type="entry name" value="N-ACETYLGLUTAMATE SYNTHASE, MITOCHONDRIAL"/>
    <property type="match status" value="1"/>
</dbReference>
<dbReference type="InterPro" id="IPR036393">
    <property type="entry name" value="AceGlu_kinase-like_sf"/>
</dbReference>
<comment type="catalytic activity">
    <reaction evidence="8 9">
        <text>N-acetyl-L-glutamate + ATP = N-acetyl-L-glutamyl 5-phosphate + ADP</text>
        <dbReference type="Rhea" id="RHEA:14629"/>
        <dbReference type="ChEBI" id="CHEBI:30616"/>
        <dbReference type="ChEBI" id="CHEBI:44337"/>
        <dbReference type="ChEBI" id="CHEBI:57936"/>
        <dbReference type="ChEBI" id="CHEBI:456216"/>
        <dbReference type="EC" id="2.7.2.8"/>
    </reaction>
</comment>
<dbReference type="CDD" id="cd04238">
    <property type="entry name" value="AAK_NAGK-like"/>
    <property type="match status" value="1"/>
</dbReference>
<dbReference type="Pfam" id="PF00696">
    <property type="entry name" value="AA_kinase"/>
    <property type="match status" value="1"/>
</dbReference>
<reference evidence="11 13" key="1">
    <citation type="journal article" date="2015" name="Int. J. Syst. Evol. Microbiol.">
        <title>Bacillus glycinifermentans sp. nov., isolated from fermented soybean paste.</title>
        <authorList>
            <person name="Kim S.J."/>
            <person name="Dunlap C.A."/>
            <person name="Kwon S.W."/>
            <person name="Rooney A.P."/>
        </authorList>
    </citation>
    <scope>NUCLEOTIDE SEQUENCE [LARGE SCALE GENOMIC DNA]</scope>
    <source>
        <strain evidence="11 13">GO-13</strain>
    </source>
</reference>
<sequence length="258" mass="27453">MSKTIVFKCGGSVIRELSDEFFQNVKELVEEGWKIAVVHGGGPEITNMLKKLKIETEFVNGQRKTTKPVLEIAEMVLSGSINKFFVSELARHGLSAVGVSGKDGGLLLADYINEKEYGQVGCIKKVNARIVEALMEKGFIPVIAPLSMTENCETLNVNADMAASAVAGALHADKLMFVTDVKGIMKDGSMLSSVTPEEIERLIAGGVISGGMIPKVNSAVAALTDAVDEVMIVSGKGSFLAKDTFAGTKIIKEKEAVS</sequence>
<comment type="caution">
    <text evidence="11">The sequence shown here is derived from an EMBL/GenBank/DDBJ whole genome shotgun (WGS) entry which is preliminary data.</text>
</comment>
<dbReference type="UniPathway" id="UPA00068">
    <property type="reaction ID" value="UER00107"/>
</dbReference>
<dbReference type="FunFam" id="3.40.1160.10:FF:000004">
    <property type="entry name" value="Acetylglutamate kinase"/>
    <property type="match status" value="1"/>
</dbReference>
<keyword evidence="5 9" id="KW-0547">Nucleotide-binding</keyword>
<dbReference type="GO" id="GO:0003991">
    <property type="term" value="F:acetylglutamate kinase activity"/>
    <property type="evidence" value="ECO:0007669"/>
    <property type="project" value="UniProtKB-UniRule"/>
</dbReference>
<feature type="binding site" evidence="9">
    <location>
        <begin position="41"/>
        <end position="42"/>
    </location>
    <ligand>
        <name>substrate</name>
    </ligand>
</feature>
<dbReference type="InterPro" id="IPR037528">
    <property type="entry name" value="ArgB"/>
</dbReference>
<dbReference type="AlphaFoldDB" id="A0A0T6BNK0"/>
<feature type="binding site" evidence="9">
    <location>
        <position position="63"/>
    </location>
    <ligand>
        <name>substrate</name>
    </ligand>
</feature>
<feature type="site" description="Transition state stabilizer" evidence="9">
    <location>
        <position position="215"/>
    </location>
</feature>
<evidence type="ECO:0000256" key="9">
    <source>
        <dbReference type="HAMAP-Rule" id="MF_00082"/>
    </source>
</evidence>
<dbReference type="PANTHER" id="PTHR23342">
    <property type="entry name" value="N-ACETYLGLUTAMATE SYNTHASE"/>
    <property type="match status" value="1"/>
</dbReference>
<keyword evidence="3 9" id="KW-0028">Amino-acid biosynthesis</keyword>
<proteinExistence type="inferred from homology"/>
<evidence type="ECO:0000313" key="13">
    <source>
        <dbReference type="Proteomes" id="UP000036168"/>
    </source>
</evidence>
<organism evidence="11 13">
    <name type="scientific">Bacillus glycinifermentans</name>
    <dbReference type="NCBI Taxonomy" id="1664069"/>
    <lineage>
        <taxon>Bacteria</taxon>
        <taxon>Bacillati</taxon>
        <taxon>Bacillota</taxon>
        <taxon>Bacilli</taxon>
        <taxon>Bacillales</taxon>
        <taxon>Bacillaceae</taxon>
        <taxon>Bacillus</taxon>
    </lineage>
</organism>
<evidence type="ECO:0000313" key="12">
    <source>
        <dbReference type="EMBL" id="MEC0487586.1"/>
    </source>
</evidence>
<dbReference type="EMBL" id="JARRTL010000034">
    <property type="protein sequence ID" value="MEC0487586.1"/>
    <property type="molecule type" value="Genomic_DNA"/>
</dbReference>
<evidence type="ECO:0000256" key="1">
    <source>
        <dbReference type="ARBA" id="ARBA00004828"/>
    </source>
</evidence>
<dbReference type="InterPro" id="IPR001048">
    <property type="entry name" value="Asp/Glu/Uridylate_kinase"/>
</dbReference>
<keyword evidence="2 9" id="KW-0055">Arginine biosynthesis</keyword>
<evidence type="ECO:0000259" key="10">
    <source>
        <dbReference type="Pfam" id="PF00696"/>
    </source>
</evidence>
<reference evidence="11" key="2">
    <citation type="submission" date="2015-10" db="EMBL/GenBank/DDBJ databases">
        <authorList>
            <person name="Gilbert D.G."/>
        </authorList>
    </citation>
    <scope>NUCLEOTIDE SEQUENCE</scope>
    <source>
        <strain evidence="11">GO-13</strain>
    </source>
</reference>
<comment type="function">
    <text evidence="9">Catalyzes the ATP-dependent phosphorylation of N-acetyl-L-glutamate.</text>
</comment>
<comment type="subcellular location">
    <subcellularLocation>
        <location evidence="9">Cytoplasm</location>
    </subcellularLocation>
</comment>
<gene>
    <name evidence="9 12" type="primary">argB</name>
    <name evidence="11" type="ORF">AB447_220000</name>
    <name evidence="12" type="ORF">P8828_22840</name>
</gene>
<evidence type="ECO:0000256" key="7">
    <source>
        <dbReference type="ARBA" id="ARBA00022840"/>
    </source>
</evidence>
<keyword evidence="9" id="KW-0963">Cytoplasm</keyword>
<reference evidence="12 14" key="3">
    <citation type="submission" date="2023-03" db="EMBL/GenBank/DDBJ databases">
        <title>Agriculturally important microbes genome sequencing.</title>
        <authorList>
            <person name="Dunlap C."/>
        </authorList>
    </citation>
    <scope>NUCLEOTIDE SEQUENCE [LARGE SCALE GENOMIC DNA]</scope>
    <source>
        <strain evidence="12 14">CBP-3203</strain>
    </source>
</reference>
<keyword evidence="7 9" id="KW-0067">ATP-binding</keyword>
<comment type="similarity">
    <text evidence="9">Belongs to the acetylglutamate kinase family. ArgB subfamily.</text>
</comment>
<evidence type="ECO:0000256" key="8">
    <source>
        <dbReference type="ARBA" id="ARBA00048141"/>
    </source>
</evidence>
<evidence type="ECO:0000256" key="3">
    <source>
        <dbReference type="ARBA" id="ARBA00022605"/>
    </source>
</evidence>
<comment type="pathway">
    <text evidence="1 9">Amino-acid biosynthesis; L-arginine biosynthesis; N(2)-acetyl-L-ornithine from L-glutamate: step 2/4.</text>
</comment>